<protein>
    <submittedName>
        <fullName evidence="4">Autotransporter domain-containing protein</fullName>
    </submittedName>
</protein>
<dbReference type="RefSeq" id="WP_099620928.1">
    <property type="nucleotide sequence ID" value="NZ_CP024201.1"/>
</dbReference>
<evidence type="ECO:0000313" key="5">
    <source>
        <dbReference type="Proteomes" id="UP000228945"/>
    </source>
</evidence>
<keyword evidence="2" id="KW-0732">Signal</keyword>
<dbReference type="Proteomes" id="UP000228945">
    <property type="component" value="Chromosome"/>
</dbReference>
<gene>
    <name evidence="4" type="ORF">CSW64_04210</name>
</gene>
<feature type="compositionally biased region" description="Acidic residues" evidence="1">
    <location>
        <begin position="513"/>
        <end position="525"/>
    </location>
</feature>
<dbReference type="OrthoDB" id="7613961at2"/>
<accession>A0A2D2AUK3</accession>
<evidence type="ECO:0000256" key="2">
    <source>
        <dbReference type="SAM" id="SignalP"/>
    </source>
</evidence>
<dbReference type="SUPFAM" id="SSF103515">
    <property type="entry name" value="Autotransporter"/>
    <property type="match status" value="1"/>
</dbReference>
<evidence type="ECO:0000259" key="3">
    <source>
        <dbReference type="PROSITE" id="PS51208"/>
    </source>
</evidence>
<name>A0A2D2AUK3_9CAUL</name>
<feature type="domain" description="Autotransporter" evidence="3">
    <location>
        <begin position="834"/>
        <end position="1113"/>
    </location>
</feature>
<dbReference type="InterPro" id="IPR036709">
    <property type="entry name" value="Autotransporte_beta_dom_sf"/>
</dbReference>
<feature type="region of interest" description="Disordered" evidence="1">
    <location>
        <begin position="509"/>
        <end position="532"/>
    </location>
</feature>
<feature type="chain" id="PRO_5013615345" evidence="2">
    <location>
        <begin position="25"/>
        <end position="1113"/>
    </location>
</feature>
<feature type="compositionally biased region" description="Acidic residues" evidence="1">
    <location>
        <begin position="313"/>
        <end position="325"/>
    </location>
</feature>
<dbReference type="PROSITE" id="PS51208">
    <property type="entry name" value="AUTOTRANSPORTER"/>
    <property type="match status" value="1"/>
</dbReference>
<proteinExistence type="predicted"/>
<dbReference type="AlphaFoldDB" id="A0A2D2AUK3"/>
<feature type="region of interest" description="Disordered" evidence="1">
    <location>
        <begin position="548"/>
        <end position="576"/>
    </location>
</feature>
<dbReference type="KEGG" id="cmb:CSW64_04210"/>
<keyword evidence="5" id="KW-1185">Reference proteome</keyword>
<evidence type="ECO:0000313" key="4">
    <source>
        <dbReference type="EMBL" id="ATQ41671.1"/>
    </source>
</evidence>
<dbReference type="EMBL" id="CP024201">
    <property type="protein sequence ID" value="ATQ41671.1"/>
    <property type="molecule type" value="Genomic_DNA"/>
</dbReference>
<organism evidence="4 5">
    <name type="scientific">Caulobacter mirabilis</name>
    <dbReference type="NCBI Taxonomy" id="69666"/>
    <lineage>
        <taxon>Bacteria</taxon>
        <taxon>Pseudomonadati</taxon>
        <taxon>Pseudomonadota</taxon>
        <taxon>Alphaproteobacteria</taxon>
        <taxon>Caulobacterales</taxon>
        <taxon>Caulobacteraceae</taxon>
        <taxon>Caulobacter</taxon>
    </lineage>
</organism>
<feature type="region of interest" description="Disordered" evidence="1">
    <location>
        <begin position="287"/>
        <end position="326"/>
    </location>
</feature>
<feature type="signal peptide" evidence="2">
    <location>
        <begin position="1"/>
        <end position="24"/>
    </location>
</feature>
<dbReference type="InterPro" id="IPR005546">
    <property type="entry name" value="Autotransporte_beta"/>
</dbReference>
<sequence length="1113" mass="115359">MFRKRLVATAAAAPMLLFAGAALAETTISDTRTSGVATGSIGTGGAADDIKIASAGKVKPTASGPAVTVNSNHKVVNEGEISTSDVNNSTGIQVNAGVTTTVTNKGVIRLDETYEAKDTDNDGDLDGKFATGAGRYGIRVMPGGTVTGDIINDTGGGITIEGNNSAGISVESNLTGNLINRGSISVTGDNARGVQVLGDVSGNVDLRGAIGALGENATGAAIDGDVGGKLIIQGSIASTGYRYTSRPADKAVRDKLDADDKLQGGPAVRIAGNVGGGILLDRPPVAGVDYDGDGIPNDKDDDDDNDGKKDTEDKDLDNDGIDDSLEGTASIVQNGGAPALLIGSDTQSITINPVGTGADQRGLVIRGSIVANGVYDDVDATGVQIGTTPTSAFTTDIKGGIRVQGSITAASFNGEAKGIYLSQGAIADRIDLEGNLLAAVTATSKSLADESSKGATALLIGKGAVTNSVYNSGIIGAIVNGEKGDAVAIRDQEGNLSFVQNTGKITAVINPTDDADDKDDADNDPSNETVTGKAIAIDVAAAKQGVRVRQYGVNDGDDDLDNTTKDPDADGDGVDDADEPAMVGNIKFSAFNDTFDLENGTYKGDIDFGAGNDVYNVGTTTTGAEAIGAIRNSADGLTVNVNKGKLTITNAEVINGTAVNIGAGASVIFTVDPTTNANTRFNVTSASIADGAKLGLTVTDLISGPQTYTVIKTAPGGLTAGNIDQSLLGNSPYLFVAKATANTSAGEVNIELRRRTSSEMSLTVNQSAALDAVYAALGKDNKVRDAFLGAETREDFLKLYDQMLPDQGEGLFSSLDMLTRTVSRLTATRPDLKQRYGPDSFWIQEVNVQVMRETGVTIGSDTKAFGFVGGYEAMGADGGALGATLAFVNAEEKDDVAQVGEQTNISLLEAGIYWRRSIGKFTINARGAGGYAWLSGDRVFIDPKTNLIERASADWNGFTGVASLSASYEQEIGRFYMRPTVSLDYLYLREGERKEGGKSNAIKLEVDERTSSRLSAMAELAFGATFGRDLWWRPEVRVGYRQHLAGEVGDTVFRFVGGQPVTLVATEPGDGAVVIGLSLKAGTAMSYVALEGEYESADGEDRYNLQLAGRVMF</sequence>
<dbReference type="SMART" id="SM00869">
    <property type="entry name" value="Autotransporter"/>
    <property type="match status" value="1"/>
</dbReference>
<reference evidence="4 5" key="1">
    <citation type="submission" date="2017-10" db="EMBL/GenBank/DDBJ databases">
        <title>Genome sequence of Caulobacter mirabilis FWC38.</title>
        <authorList>
            <person name="Fiebig A."/>
            <person name="Crosson S."/>
        </authorList>
    </citation>
    <scope>NUCLEOTIDE SEQUENCE [LARGE SCALE GENOMIC DNA]</scope>
    <source>
        <strain evidence="4 5">FWC 38</strain>
    </source>
</reference>
<evidence type="ECO:0000256" key="1">
    <source>
        <dbReference type="SAM" id="MobiDB-lite"/>
    </source>
</evidence>